<accession>A0A0L0SYU6</accession>
<organism evidence="1 2">
    <name type="scientific">Allomyces macrogynus (strain ATCC 38327)</name>
    <name type="common">Allomyces javanicus var. macrogynus</name>
    <dbReference type="NCBI Taxonomy" id="578462"/>
    <lineage>
        <taxon>Eukaryota</taxon>
        <taxon>Fungi</taxon>
        <taxon>Fungi incertae sedis</taxon>
        <taxon>Blastocladiomycota</taxon>
        <taxon>Blastocladiomycetes</taxon>
        <taxon>Blastocladiales</taxon>
        <taxon>Blastocladiaceae</taxon>
        <taxon>Allomyces</taxon>
    </lineage>
</organism>
<proteinExistence type="predicted"/>
<dbReference type="Proteomes" id="UP000054350">
    <property type="component" value="Unassembled WGS sequence"/>
</dbReference>
<dbReference type="OrthoDB" id="10469631at2759"/>
<evidence type="ECO:0000313" key="1">
    <source>
        <dbReference type="EMBL" id="KNE67676.1"/>
    </source>
</evidence>
<evidence type="ECO:0000313" key="2">
    <source>
        <dbReference type="Proteomes" id="UP000054350"/>
    </source>
</evidence>
<dbReference type="VEuPathDB" id="FungiDB:AMAG_19686"/>
<dbReference type="EMBL" id="GG745354">
    <property type="protein sequence ID" value="KNE67676.1"/>
    <property type="molecule type" value="Genomic_DNA"/>
</dbReference>
<protein>
    <submittedName>
        <fullName evidence="1">Uncharacterized protein</fullName>
    </submittedName>
</protein>
<reference evidence="2" key="2">
    <citation type="submission" date="2009-11" db="EMBL/GenBank/DDBJ databases">
        <title>The Genome Sequence of Allomyces macrogynus strain ATCC 38327.</title>
        <authorList>
            <consortium name="The Broad Institute Genome Sequencing Platform"/>
            <person name="Russ C."/>
            <person name="Cuomo C."/>
            <person name="Shea T."/>
            <person name="Young S.K."/>
            <person name="Zeng Q."/>
            <person name="Koehrsen M."/>
            <person name="Haas B."/>
            <person name="Borodovsky M."/>
            <person name="Guigo R."/>
            <person name="Alvarado L."/>
            <person name="Berlin A."/>
            <person name="Borenstein D."/>
            <person name="Chen Z."/>
            <person name="Engels R."/>
            <person name="Freedman E."/>
            <person name="Gellesch M."/>
            <person name="Goldberg J."/>
            <person name="Griggs A."/>
            <person name="Gujja S."/>
            <person name="Heiman D."/>
            <person name="Hepburn T."/>
            <person name="Howarth C."/>
            <person name="Jen D."/>
            <person name="Larson L."/>
            <person name="Lewis B."/>
            <person name="Mehta T."/>
            <person name="Park D."/>
            <person name="Pearson M."/>
            <person name="Roberts A."/>
            <person name="Saif S."/>
            <person name="Shenoy N."/>
            <person name="Sisk P."/>
            <person name="Stolte C."/>
            <person name="Sykes S."/>
            <person name="Walk T."/>
            <person name="White J."/>
            <person name="Yandava C."/>
            <person name="Burger G."/>
            <person name="Gray M.W."/>
            <person name="Holland P.W.H."/>
            <person name="King N."/>
            <person name="Lang F.B.F."/>
            <person name="Roger A.J."/>
            <person name="Ruiz-Trillo I."/>
            <person name="Lander E."/>
            <person name="Nusbaum C."/>
        </authorList>
    </citation>
    <scope>NUCLEOTIDE SEQUENCE [LARGE SCALE GENOMIC DNA]</scope>
    <source>
        <strain evidence="2">ATCC 38327</strain>
    </source>
</reference>
<keyword evidence="2" id="KW-1185">Reference proteome</keyword>
<reference evidence="1 2" key="1">
    <citation type="submission" date="2009-11" db="EMBL/GenBank/DDBJ databases">
        <title>Annotation of Allomyces macrogynus ATCC 38327.</title>
        <authorList>
            <consortium name="The Broad Institute Genome Sequencing Platform"/>
            <person name="Russ C."/>
            <person name="Cuomo C."/>
            <person name="Burger G."/>
            <person name="Gray M.W."/>
            <person name="Holland P.W.H."/>
            <person name="King N."/>
            <person name="Lang F.B.F."/>
            <person name="Roger A.J."/>
            <person name="Ruiz-Trillo I."/>
            <person name="Young S.K."/>
            <person name="Zeng Q."/>
            <person name="Gargeya S."/>
            <person name="Fitzgerald M."/>
            <person name="Haas B."/>
            <person name="Abouelleil A."/>
            <person name="Alvarado L."/>
            <person name="Arachchi H.M."/>
            <person name="Berlin A."/>
            <person name="Chapman S.B."/>
            <person name="Gearin G."/>
            <person name="Goldberg J."/>
            <person name="Griggs A."/>
            <person name="Gujja S."/>
            <person name="Hansen M."/>
            <person name="Heiman D."/>
            <person name="Howarth C."/>
            <person name="Larimer J."/>
            <person name="Lui A."/>
            <person name="MacDonald P.J.P."/>
            <person name="McCowen C."/>
            <person name="Montmayeur A."/>
            <person name="Murphy C."/>
            <person name="Neiman D."/>
            <person name="Pearson M."/>
            <person name="Priest M."/>
            <person name="Roberts A."/>
            <person name="Saif S."/>
            <person name="Shea T."/>
            <person name="Sisk P."/>
            <person name="Stolte C."/>
            <person name="Sykes S."/>
            <person name="Wortman J."/>
            <person name="Nusbaum C."/>
            <person name="Birren B."/>
        </authorList>
    </citation>
    <scope>NUCLEOTIDE SEQUENCE [LARGE SCALE GENOMIC DNA]</scope>
    <source>
        <strain evidence="1 2">ATCC 38327</strain>
    </source>
</reference>
<gene>
    <name evidence="1" type="ORF">AMAG_19686</name>
</gene>
<sequence length="67" mass="7262">MTSNPVGRAFWAKHLPANMPYELTPANVDETKVVGCVACPSCESELVLSMPEYAALRLHGKTHTCTS</sequence>
<name>A0A0L0SYU6_ALLM3</name>
<dbReference type="AlphaFoldDB" id="A0A0L0SYU6"/>